<keyword evidence="3" id="KW-1185">Reference proteome</keyword>
<dbReference type="Gene3D" id="1.10.4030.10">
    <property type="entry name" value="Porin chaperone SurA, peptide-binding domain"/>
    <property type="match status" value="1"/>
</dbReference>
<evidence type="ECO:0000259" key="1">
    <source>
        <dbReference type="Pfam" id="PF13145"/>
    </source>
</evidence>
<dbReference type="Proteomes" id="UP000195437">
    <property type="component" value="Chromosome"/>
</dbReference>
<dbReference type="PANTHER" id="PTHR47245">
    <property type="entry name" value="PEPTIDYLPROLYL ISOMERASE"/>
    <property type="match status" value="1"/>
</dbReference>
<evidence type="ECO:0000313" key="3">
    <source>
        <dbReference type="Proteomes" id="UP000195437"/>
    </source>
</evidence>
<dbReference type="GO" id="GO:0003755">
    <property type="term" value="F:peptidyl-prolyl cis-trans isomerase activity"/>
    <property type="evidence" value="ECO:0007669"/>
    <property type="project" value="InterPro"/>
</dbReference>
<reference evidence="3" key="1">
    <citation type="submission" date="2017-05" db="EMBL/GenBank/DDBJ databases">
        <authorList>
            <person name="Sung H."/>
        </authorList>
    </citation>
    <scope>NUCLEOTIDE SEQUENCE [LARGE SCALE GENOMIC DNA]</scope>
    <source>
        <strain evidence="3">AR23208</strain>
    </source>
</reference>
<dbReference type="KEGG" id="tum:CBW65_10390"/>
<name>A0A1Y0ILG2_9BACL</name>
<dbReference type="PANTHER" id="PTHR47245:SF2">
    <property type="entry name" value="PEPTIDYL-PROLYL CIS-TRANS ISOMERASE HP_0175-RELATED"/>
    <property type="match status" value="1"/>
</dbReference>
<accession>A0A1Y0ILG2</accession>
<dbReference type="InterPro" id="IPR000297">
    <property type="entry name" value="PPIase_PpiC"/>
</dbReference>
<dbReference type="Gene3D" id="3.10.50.40">
    <property type="match status" value="1"/>
</dbReference>
<organism evidence="2 3">
    <name type="scientific">Tumebacillus avium</name>
    <dbReference type="NCBI Taxonomy" id="1903704"/>
    <lineage>
        <taxon>Bacteria</taxon>
        <taxon>Bacillati</taxon>
        <taxon>Bacillota</taxon>
        <taxon>Bacilli</taxon>
        <taxon>Bacillales</taxon>
        <taxon>Alicyclobacillaceae</taxon>
        <taxon>Tumebacillus</taxon>
    </lineage>
</organism>
<dbReference type="InterPro" id="IPR050245">
    <property type="entry name" value="PrsA_foldase"/>
</dbReference>
<protein>
    <recommendedName>
        <fullName evidence="1">PpiC domain-containing protein</fullName>
    </recommendedName>
</protein>
<feature type="domain" description="PpiC" evidence="1">
    <location>
        <begin position="143"/>
        <end position="267"/>
    </location>
</feature>
<gene>
    <name evidence="2" type="ORF">CBW65_10390</name>
</gene>
<dbReference type="InterPro" id="IPR046357">
    <property type="entry name" value="PPIase_dom_sf"/>
</dbReference>
<proteinExistence type="predicted"/>
<dbReference type="AlphaFoldDB" id="A0A1Y0ILG2"/>
<sequence>MKKRIWLATSGLVILISGSLLLFAGLLYNPLLFVVDEQAMRKTEWEALRPALSAGLSYSREEEQSLLERRSLEELVLYKGRELGITADEAAVTKQLEQLGATSADRAAALKELQMTEEDAKSNYRRALIGFELKKRMTQEMQVSEEEMTAYYNENKELFYVPEFRTIRYLRAKADDAATVSRMNGVTAKDFQTVIEQFQVDPNGRMYAWEELTSQQVFAQNTSEPFSAFAFQAPQGQVTGPVQDGDWIYWLIIEDITTPKQQTYQESRQKIYSLLYQDKQTNQFRSWLEAQKEPAGYGLYPENLTASRWDAFWQDLPHNVRLLF</sequence>
<evidence type="ECO:0000313" key="2">
    <source>
        <dbReference type="EMBL" id="ARU61361.1"/>
    </source>
</evidence>
<dbReference type="EMBL" id="CP021434">
    <property type="protein sequence ID" value="ARU61361.1"/>
    <property type="molecule type" value="Genomic_DNA"/>
</dbReference>
<dbReference type="OrthoDB" id="2372428at2"/>
<dbReference type="Pfam" id="PF13145">
    <property type="entry name" value="Rotamase_2"/>
    <property type="match status" value="1"/>
</dbReference>
<dbReference type="InterPro" id="IPR027304">
    <property type="entry name" value="Trigger_fact/SurA_dom_sf"/>
</dbReference>
<dbReference type="SUPFAM" id="SSF109998">
    <property type="entry name" value="Triger factor/SurA peptide-binding domain-like"/>
    <property type="match status" value="1"/>
</dbReference>